<keyword evidence="2" id="KW-1185">Reference proteome</keyword>
<organism evidence="1 2">
    <name type="scientific">Pseudomonas imrae</name>
    <dbReference type="NCBI Taxonomy" id="2992837"/>
    <lineage>
        <taxon>Bacteria</taxon>
        <taxon>Pseudomonadati</taxon>
        <taxon>Pseudomonadota</taxon>
        <taxon>Gammaproteobacteria</taxon>
        <taxon>Pseudomonadales</taxon>
        <taxon>Pseudomonadaceae</taxon>
        <taxon>Pseudomonas</taxon>
    </lineage>
</organism>
<dbReference type="EMBL" id="JAPEQY010000017">
    <property type="protein sequence ID" value="MFO2479737.1"/>
    <property type="molecule type" value="Genomic_DNA"/>
</dbReference>
<evidence type="ECO:0000313" key="2">
    <source>
        <dbReference type="Proteomes" id="UP001637618"/>
    </source>
</evidence>
<name>A0ACC7PM23_9PSED</name>
<accession>A0ACC7PM23</accession>
<evidence type="ECO:0000313" key="1">
    <source>
        <dbReference type="EMBL" id="MFO2479737.1"/>
    </source>
</evidence>
<comment type="caution">
    <text evidence="1">The sequence shown here is derived from an EMBL/GenBank/DDBJ whole genome shotgun (WGS) entry which is preliminary data.</text>
</comment>
<sequence length="495" mass="53593">MSISMLVSYSAGNCVQYKDRQNDPAPQTGSRHSEAGLAIDYSAATRGASEMPRSFRLAPSVMRVTSSFTQTLNTGATENPWPQSFSSKKSGNKPRDILNAFTATQRNFGESFDNSTHAAVIKLMMMTFGQSPHDMFREVKASGNGYEVTMKDEYKVQVSHAELKQVAQASRFGGSDSSAIKDANFALAAYVKRKQQIQGLGSFESALAATLKGDTVKRCLEGMGVIGAARYVSSSNMTGKGAMGVMGTHTFGGALVMEGIKHEYNQRQPVNNSYGYMLFNDESVVEPPSTVDKGNLKLSSKPVGVKPDNLFSGFYQGVQGNCVTVSAIKAAMMRFGQNPEGIYRQVSKTASGYEVVMRDSFKLTVTDEELKKAKAGSHFFGSDPGLLADANFMYAVSAKRAQIENNDFRANRSFELAMETLNDGEYPGEAFDRLGLFAYVRNSSAKELASGAIGTVANGEHSMAVIDGALDRYGVKERLLPSNWSNGYTTALKLV</sequence>
<gene>
    <name evidence="1" type="ORF">OOJ96_20270</name>
</gene>
<proteinExistence type="predicted"/>
<reference evidence="1" key="1">
    <citation type="submission" date="2022-11" db="EMBL/GenBank/DDBJ databases">
        <title>Draft genome sequences of strains of Pseudomonas imrae sp. nov.</title>
        <authorList>
            <person name="Salva Serra F."/>
            <person name="Nimje P."/>
            <person name="Moore E.R.B."/>
            <person name="Marathe N.P."/>
        </authorList>
    </citation>
    <scope>NUCLEOTIDE SEQUENCE</scope>
    <source>
        <strain evidence="1">15FMM2</strain>
    </source>
</reference>
<dbReference type="Proteomes" id="UP001637618">
    <property type="component" value="Unassembled WGS sequence"/>
</dbReference>
<protein>
    <submittedName>
        <fullName evidence="1">Uncharacterized protein</fullName>
    </submittedName>
</protein>